<comment type="caution">
    <text evidence="2">The sequence shown here is derived from an EMBL/GenBank/DDBJ whole genome shotgun (WGS) entry which is preliminary data.</text>
</comment>
<keyword evidence="3" id="KW-1185">Reference proteome</keyword>
<protein>
    <submittedName>
        <fullName evidence="2">Uncharacterized protein</fullName>
    </submittedName>
</protein>
<dbReference type="OrthoDB" id="5430620at2759"/>
<dbReference type="EMBL" id="AQGS01000239">
    <property type="protein sequence ID" value="EPS41488.1"/>
    <property type="molecule type" value="Genomic_DNA"/>
</dbReference>
<proteinExistence type="predicted"/>
<dbReference type="PANTHER" id="PTHR42047:SF1">
    <property type="entry name" value="PROTEIN, PUTATIVE (AFU_ORTHOLOGUE AFUA_6G03560)-RELATED"/>
    <property type="match status" value="1"/>
</dbReference>
<feature type="chain" id="PRO_5004561484" evidence="1">
    <location>
        <begin position="19"/>
        <end position="216"/>
    </location>
</feature>
<dbReference type="eggNOG" id="ENOG502TF95">
    <property type="taxonomic scope" value="Eukaryota"/>
</dbReference>
<dbReference type="HOGENOM" id="CLU_1255695_0_0_1"/>
<dbReference type="AlphaFoldDB" id="S8BPV7"/>
<accession>S8BPV7</accession>
<reference evidence="2 3" key="1">
    <citation type="journal article" date="2013" name="PLoS Genet.">
        <title>Genomic mechanisms accounting for the adaptation to parasitism in nematode-trapping fungi.</title>
        <authorList>
            <person name="Meerupati T."/>
            <person name="Andersson K.M."/>
            <person name="Friman E."/>
            <person name="Kumar D."/>
            <person name="Tunlid A."/>
            <person name="Ahren D."/>
        </authorList>
    </citation>
    <scope>NUCLEOTIDE SEQUENCE [LARGE SCALE GENOMIC DNA]</scope>
    <source>
        <strain evidence="2 3">CBS 200.50</strain>
    </source>
</reference>
<evidence type="ECO:0000313" key="2">
    <source>
        <dbReference type="EMBL" id="EPS41488.1"/>
    </source>
</evidence>
<reference evidence="3" key="2">
    <citation type="submission" date="2013-04" db="EMBL/GenBank/DDBJ databases">
        <title>Genomic mechanisms accounting for the adaptation to parasitism in nematode-trapping fungi.</title>
        <authorList>
            <person name="Ahren D.G."/>
        </authorList>
    </citation>
    <scope>NUCLEOTIDE SEQUENCE [LARGE SCALE GENOMIC DNA]</scope>
    <source>
        <strain evidence="3">CBS 200.50</strain>
    </source>
</reference>
<sequence length="216" mass="24199">MVAIKATALLSLLAVVSAAPLEARQREPDFTQKNDYTTLMTLDAVKPVPNSAVPWNDGSINANHNKFYIGQKSLVECVPNQPCDKTPSKAGFLLYHTQNILSLNVDVLGKQQVYIDDKGALSYLIPRDPLPTLRTKADDWHLVDRADYVFYNQQVNIWWACPPTAATKTTGPWQIFADTRQVIVKDSDVPSGKKADCTIFNLKPNFYNPLWYNNGN</sequence>
<evidence type="ECO:0000256" key="1">
    <source>
        <dbReference type="SAM" id="SignalP"/>
    </source>
</evidence>
<keyword evidence="1" id="KW-0732">Signal</keyword>
<gene>
    <name evidence="2" type="ORF">H072_4627</name>
</gene>
<dbReference type="PANTHER" id="PTHR42047">
    <property type="entry name" value="PROTEIN, PUTATIVE (AFU_ORTHOLOGUE AFUA_6G03560)-RELATED"/>
    <property type="match status" value="1"/>
</dbReference>
<feature type="signal peptide" evidence="1">
    <location>
        <begin position="1"/>
        <end position="18"/>
    </location>
</feature>
<dbReference type="Proteomes" id="UP000015100">
    <property type="component" value="Unassembled WGS sequence"/>
</dbReference>
<dbReference type="OMA" id="CANDQLC"/>
<name>S8BPV7_DACHA</name>
<organism evidence="2 3">
    <name type="scientific">Dactylellina haptotyla (strain CBS 200.50)</name>
    <name type="common">Nematode-trapping fungus</name>
    <name type="synonym">Monacrosporium haptotylum</name>
    <dbReference type="NCBI Taxonomy" id="1284197"/>
    <lineage>
        <taxon>Eukaryota</taxon>
        <taxon>Fungi</taxon>
        <taxon>Dikarya</taxon>
        <taxon>Ascomycota</taxon>
        <taxon>Pezizomycotina</taxon>
        <taxon>Orbiliomycetes</taxon>
        <taxon>Orbiliales</taxon>
        <taxon>Orbiliaceae</taxon>
        <taxon>Dactylellina</taxon>
    </lineage>
</organism>
<evidence type="ECO:0000313" key="3">
    <source>
        <dbReference type="Proteomes" id="UP000015100"/>
    </source>
</evidence>
<dbReference type="InterPro" id="IPR052820">
    <property type="entry name" value="PhiA_domain"/>
</dbReference>